<accession>A0A8J2SH81</accession>
<comment type="caution">
    <text evidence="7">The sequence shown here is derived from an EMBL/GenBank/DDBJ whole genome shotgun (WGS) entry which is preliminary data.</text>
</comment>
<dbReference type="GO" id="GO:0016787">
    <property type="term" value="F:hydrolase activity"/>
    <property type="evidence" value="ECO:0007669"/>
    <property type="project" value="UniProtKB-KW"/>
</dbReference>
<evidence type="ECO:0000313" key="7">
    <source>
        <dbReference type="EMBL" id="CAH0367769.1"/>
    </source>
</evidence>
<dbReference type="InterPro" id="IPR048333">
    <property type="entry name" value="HA2_WH"/>
</dbReference>
<dbReference type="PROSITE" id="PS51194">
    <property type="entry name" value="HELICASE_CTER"/>
    <property type="match status" value="1"/>
</dbReference>
<dbReference type="InterPro" id="IPR011545">
    <property type="entry name" value="DEAD/DEAH_box_helicase_dom"/>
</dbReference>
<evidence type="ECO:0000256" key="1">
    <source>
        <dbReference type="ARBA" id="ARBA00022741"/>
    </source>
</evidence>
<keyword evidence="2" id="KW-0378">Hydrolase</keyword>
<feature type="compositionally biased region" description="Pro residues" evidence="4">
    <location>
        <begin position="30"/>
        <end position="47"/>
    </location>
</feature>
<sequence length="540" mass="55606">MMTTPTLLKLTKRERAAIDSYLEDKAATTLPPPPPSRTSSKPSPPPNGDATRAALATSKSDALRAALPAFQHRAAILDTIDSHAVTILRGATGCGKSTQVPRLIVEALAARGAAHARVVVCEPRRLAATALATRVAEETGRPVGGLVGYSVRGEAKRTPATAVEYCTTGLVLRRLQEPGALAGVSHVVVDEVHERSADCDLLLLFLRRLEGAPKPKIVLMSATVDAAPLKDYFGGNAAVVDVPGRTFPVAVKFLEDAVRALPAFDVAIGGAGARAAPRPEASSLTPARAAAAAAAEAEEAPLIAALVARLSCEDGAILIFVPGVREIDSLCAALERQPKCVVVPLHGRLSVAEQARAFRAAPAGRTKVVVATDVAEASVTIPDCTNVIDCGLARSVVGEAWSARAARRVVTGRVSADAAKQRAGRAGRVRAGTCWRLWCAVEQDALEVARPPEMATLPLCGVALRAKSLFGGAVAPLLAACPAPPPLDRAAAAVRELVEMGALDEETEALTPLGAALAALPTDPAAGRALLAGAALGVGE</sequence>
<gene>
    <name evidence="7" type="ORF">PECAL_2P08080</name>
</gene>
<name>A0A8J2SH81_9STRA</name>
<evidence type="ECO:0000256" key="2">
    <source>
        <dbReference type="ARBA" id="ARBA00022801"/>
    </source>
</evidence>
<dbReference type="GO" id="GO:0005524">
    <property type="term" value="F:ATP binding"/>
    <property type="evidence" value="ECO:0007669"/>
    <property type="project" value="UniProtKB-KW"/>
</dbReference>
<dbReference type="InterPro" id="IPR027417">
    <property type="entry name" value="P-loop_NTPase"/>
</dbReference>
<dbReference type="OrthoDB" id="5600252at2759"/>
<dbReference type="SMART" id="SM00490">
    <property type="entry name" value="HELICc"/>
    <property type="match status" value="1"/>
</dbReference>
<dbReference type="Pfam" id="PF00270">
    <property type="entry name" value="DEAD"/>
    <property type="match status" value="1"/>
</dbReference>
<feature type="domain" description="Helicase C-terminal" evidence="6">
    <location>
        <begin position="302"/>
        <end position="470"/>
    </location>
</feature>
<dbReference type="InterPro" id="IPR001650">
    <property type="entry name" value="Helicase_C-like"/>
</dbReference>
<evidence type="ECO:0000313" key="8">
    <source>
        <dbReference type="Proteomes" id="UP000789595"/>
    </source>
</evidence>
<feature type="domain" description="Helicase ATP-binding" evidence="5">
    <location>
        <begin position="77"/>
        <end position="242"/>
    </location>
</feature>
<dbReference type="AlphaFoldDB" id="A0A8J2SH81"/>
<dbReference type="InterPro" id="IPR002464">
    <property type="entry name" value="DNA/RNA_helicase_DEAH_CS"/>
</dbReference>
<dbReference type="PROSITE" id="PS51192">
    <property type="entry name" value="HELICASE_ATP_BIND_1"/>
    <property type="match status" value="1"/>
</dbReference>
<keyword evidence="3" id="KW-0067">ATP-binding</keyword>
<dbReference type="EMBL" id="CAKKNE010000002">
    <property type="protein sequence ID" value="CAH0367769.1"/>
    <property type="molecule type" value="Genomic_DNA"/>
</dbReference>
<dbReference type="Gene3D" id="3.40.50.300">
    <property type="entry name" value="P-loop containing nucleotide triphosphate hydrolases"/>
    <property type="match status" value="2"/>
</dbReference>
<dbReference type="Pfam" id="PF00271">
    <property type="entry name" value="Helicase_C"/>
    <property type="match status" value="1"/>
</dbReference>
<evidence type="ECO:0000259" key="5">
    <source>
        <dbReference type="PROSITE" id="PS51192"/>
    </source>
</evidence>
<reference evidence="7" key="1">
    <citation type="submission" date="2021-11" db="EMBL/GenBank/DDBJ databases">
        <authorList>
            <consortium name="Genoscope - CEA"/>
            <person name="William W."/>
        </authorList>
    </citation>
    <scope>NUCLEOTIDE SEQUENCE</scope>
</reference>
<evidence type="ECO:0000259" key="6">
    <source>
        <dbReference type="PROSITE" id="PS51194"/>
    </source>
</evidence>
<dbReference type="CDD" id="cd18791">
    <property type="entry name" value="SF2_C_RHA"/>
    <property type="match status" value="1"/>
</dbReference>
<dbReference type="SUPFAM" id="SSF52540">
    <property type="entry name" value="P-loop containing nucleoside triphosphate hydrolases"/>
    <property type="match status" value="1"/>
</dbReference>
<dbReference type="GO" id="GO:0004386">
    <property type="term" value="F:helicase activity"/>
    <property type="evidence" value="ECO:0007669"/>
    <property type="project" value="TreeGrafter"/>
</dbReference>
<dbReference type="Pfam" id="PF04408">
    <property type="entry name" value="WHD_HA2"/>
    <property type="match status" value="1"/>
</dbReference>
<protein>
    <recommendedName>
        <fullName evidence="9">RNA helicase</fullName>
    </recommendedName>
</protein>
<evidence type="ECO:0008006" key="9">
    <source>
        <dbReference type="Google" id="ProtNLM"/>
    </source>
</evidence>
<dbReference type="Gene3D" id="1.20.120.1080">
    <property type="match status" value="1"/>
</dbReference>
<evidence type="ECO:0000256" key="3">
    <source>
        <dbReference type="ARBA" id="ARBA00022840"/>
    </source>
</evidence>
<feature type="region of interest" description="Disordered" evidence="4">
    <location>
        <begin position="21"/>
        <end position="52"/>
    </location>
</feature>
<keyword evidence="8" id="KW-1185">Reference proteome</keyword>
<feature type="non-terminal residue" evidence="7">
    <location>
        <position position="1"/>
    </location>
</feature>
<dbReference type="GO" id="GO:0003723">
    <property type="term" value="F:RNA binding"/>
    <property type="evidence" value="ECO:0007669"/>
    <property type="project" value="TreeGrafter"/>
</dbReference>
<dbReference type="PROSITE" id="PS00690">
    <property type="entry name" value="DEAH_ATP_HELICASE"/>
    <property type="match status" value="1"/>
</dbReference>
<dbReference type="SMART" id="SM00487">
    <property type="entry name" value="DEXDc"/>
    <property type="match status" value="1"/>
</dbReference>
<dbReference type="Proteomes" id="UP000789595">
    <property type="component" value="Unassembled WGS sequence"/>
</dbReference>
<dbReference type="PANTHER" id="PTHR18934:SF145">
    <property type="entry name" value="ATP-DEPENDENT RNA HELICASE DHX57-RELATED"/>
    <property type="match status" value="1"/>
</dbReference>
<dbReference type="InterPro" id="IPR014001">
    <property type="entry name" value="Helicase_ATP-bd"/>
</dbReference>
<proteinExistence type="predicted"/>
<organism evidence="7 8">
    <name type="scientific">Pelagomonas calceolata</name>
    <dbReference type="NCBI Taxonomy" id="35677"/>
    <lineage>
        <taxon>Eukaryota</taxon>
        <taxon>Sar</taxon>
        <taxon>Stramenopiles</taxon>
        <taxon>Ochrophyta</taxon>
        <taxon>Pelagophyceae</taxon>
        <taxon>Pelagomonadales</taxon>
        <taxon>Pelagomonadaceae</taxon>
        <taxon>Pelagomonas</taxon>
    </lineage>
</organism>
<evidence type="ECO:0000256" key="4">
    <source>
        <dbReference type="SAM" id="MobiDB-lite"/>
    </source>
</evidence>
<dbReference type="PANTHER" id="PTHR18934">
    <property type="entry name" value="ATP-DEPENDENT RNA HELICASE"/>
    <property type="match status" value="1"/>
</dbReference>
<keyword evidence="1" id="KW-0547">Nucleotide-binding</keyword>
<dbReference type="CDD" id="cd17917">
    <property type="entry name" value="DEXHc_RHA-like"/>
    <property type="match status" value="1"/>
</dbReference>